<dbReference type="PANTHER" id="PTHR11908">
    <property type="entry name" value="XANTHINE DEHYDROGENASE"/>
    <property type="match status" value="1"/>
</dbReference>
<organism evidence="4 5">
    <name type="scientific">Arthrobacter alpinus</name>
    <dbReference type="NCBI Taxonomy" id="656366"/>
    <lineage>
        <taxon>Bacteria</taxon>
        <taxon>Bacillati</taxon>
        <taxon>Actinomycetota</taxon>
        <taxon>Actinomycetes</taxon>
        <taxon>Micrococcales</taxon>
        <taxon>Micrococcaceae</taxon>
        <taxon>Arthrobacter</taxon>
    </lineage>
</organism>
<dbReference type="InterPro" id="IPR016208">
    <property type="entry name" value="Ald_Oxase/xanthine_DH-like"/>
</dbReference>
<dbReference type="SUPFAM" id="SSF56003">
    <property type="entry name" value="Molybdenum cofactor-binding domain"/>
    <property type="match status" value="1"/>
</dbReference>
<reference evidence="4 5" key="2">
    <citation type="journal article" date="2016" name="J. Biotechnol.">
        <title>Complete genome sequence of Arthrobacter alpinus ERGS4:06, a yellow pigmented bacterium tolerant to cold and radiations isolated from Sikkim Himalaya.</title>
        <authorList>
            <person name="Kumar R."/>
            <person name="Singh D."/>
            <person name="Swarnkar M.K."/>
            <person name="Singh A.K."/>
            <person name="Kumar S."/>
        </authorList>
    </citation>
    <scope>NUCLEOTIDE SEQUENCE [LARGE SCALE GENOMIC DNA]</scope>
    <source>
        <strain evidence="4 5">ERGS4:06</strain>
    </source>
</reference>
<feature type="compositionally biased region" description="Polar residues" evidence="2">
    <location>
        <begin position="11"/>
        <end position="22"/>
    </location>
</feature>
<dbReference type="GO" id="GO:0016491">
    <property type="term" value="F:oxidoreductase activity"/>
    <property type="evidence" value="ECO:0007669"/>
    <property type="project" value="InterPro"/>
</dbReference>
<evidence type="ECO:0000313" key="5">
    <source>
        <dbReference type="Proteomes" id="UP000059574"/>
    </source>
</evidence>
<evidence type="ECO:0000259" key="3">
    <source>
        <dbReference type="Pfam" id="PF02738"/>
    </source>
</evidence>
<dbReference type="Gene3D" id="3.30.365.10">
    <property type="entry name" value="Aldehyde oxidase/xanthine dehydrogenase, molybdopterin binding domain"/>
    <property type="match status" value="1"/>
</dbReference>
<feature type="domain" description="Aldehyde oxidase/xanthine dehydrogenase first molybdopterin binding" evidence="3">
    <location>
        <begin position="2"/>
        <end position="80"/>
    </location>
</feature>
<dbReference type="Proteomes" id="UP000059574">
    <property type="component" value="Chromosome"/>
</dbReference>
<gene>
    <name evidence="4" type="ORF">AS189_14635</name>
</gene>
<dbReference type="PANTHER" id="PTHR11908:SF132">
    <property type="entry name" value="ALDEHYDE OXIDASE 1-RELATED"/>
    <property type="match status" value="1"/>
</dbReference>
<dbReference type="InterPro" id="IPR037165">
    <property type="entry name" value="AldOxase/xan_DH_Mopterin-bd_sf"/>
</dbReference>
<dbReference type="AlphaFoldDB" id="A0A0S2M1A2"/>
<proteinExistence type="predicted"/>
<dbReference type="EMBL" id="CP013200">
    <property type="protein sequence ID" value="ALO67501.1"/>
    <property type="molecule type" value="Genomic_DNA"/>
</dbReference>
<keyword evidence="1" id="KW-0500">Molybdenum</keyword>
<dbReference type="GO" id="GO:0005506">
    <property type="term" value="F:iron ion binding"/>
    <property type="evidence" value="ECO:0007669"/>
    <property type="project" value="InterPro"/>
</dbReference>
<name>A0A0S2M1A2_9MICC</name>
<feature type="region of interest" description="Disordered" evidence="2">
    <location>
        <begin position="1"/>
        <end position="22"/>
    </location>
</feature>
<evidence type="ECO:0000256" key="1">
    <source>
        <dbReference type="ARBA" id="ARBA00022505"/>
    </source>
</evidence>
<dbReference type="InterPro" id="IPR008274">
    <property type="entry name" value="AldOxase/xan_DH_MoCoBD1"/>
</dbReference>
<reference evidence="5" key="1">
    <citation type="submission" date="2015-11" db="EMBL/GenBank/DDBJ databases">
        <authorList>
            <person name="Kumar R."/>
            <person name="Singh D."/>
            <person name="Swarnkar M.K."/>
            <person name="Singh A.K."/>
            <person name="Kumar S."/>
        </authorList>
    </citation>
    <scope>NUCLEOTIDE SEQUENCE [LARGE SCALE GENOMIC DNA]</scope>
    <source>
        <strain evidence="5">ERGS4:06</strain>
    </source>
</reference>
<accession>A0A0S2M1A2</accession>
<sequence length="91" mass="9671">MATVDEGGQLLVQSSTQHPSETQEVLTHVLNRPLHEVTVQSLRMGGGFGGKEMPSHGFAAIAALGTLLTGRPARVRSPRNGCGLCLKVRPR</sequence>
<dbReference type="Pfam" id="PF02738">
    <property type="entry name" value="MoCoBD_1"/>
    <property type="match status" value="1"/>
</dbReference>
<protein>
    <recommendedName>
        <fullName evidence="3">Aldehyde oxidase/xanthine dehydrogenase first molybdopterin binding domain-containing protein</fullName>
    </recommendedName>
</protein>
<evidence type="ECO:0000313" key="4">
    <source>
        <dbReference type="EMBL" id="ALO67501.1"/>
    </source>
</evidence>
<evidence type="ECO:0000256" key="2">
    <source>
        <dbReference type="SAM" id="MobiDB-lite"/>
    </source>
</evidence>